<feature type="chain" id="PRO_5002147560" description="DUF3187 family protein" evidence="1">
    <location>
        <begin position="24"/>
        <end position="335"/>
    </location>
</feature>
<accession>A0A0C2DQX7</accession>
<dbReference type="Pfam" id="PF11383">
    <property type="entry name" value="DUF3187"/>
    <property type="match status" value="1"/>
</dbReference>
<gene>
    <name evidence="2" type="ORF">GFER_14750</name>
</gene>
<dbReference type="RefSeq" id="WP_040100634.1">
    <property type="nucleotide sequence ID" value="NZ_JWJD01000007.1"/>
</dbReference>
<keyword evidence="3" id="KW-1185">Reference proteome</keyword>
<evidence type="ECO:0008006" key="4">
    <source>
        <dbReference type="Google" id="ProtNLM"/>
    </source>
</evidence>
<dbReference type="AlphaFoldDB" id="A0A0C2DQX7"/>
<protein>
    <recommendedName>
        <fullName evidence="4">DUF3187 family protein</fullName>
    </recommendedName>
</protein>
<proteinExistence type="predicted"/>
<evidence type="ECO:0000256" key="1">
    <source>
        <dbReference type="SAM" id="SignalP"/>
    </source>
</evidence>
<keyword evidence="1" id="KW-0732">Signal</keyword>
<feature type="signal peptide" evidence="1">
    <location>
        <begin position="1"/>
        <end position="23"/>
    </location>
</feature>
<sequence length="335" mass="37059">MIPRPFLLLVFVCSTLAQPGLLAAAEISPFYTRNLQPTVQIFGLPPTEGGRITPQGRTSARLVLEAANNFSGDRNARERLEFDGETYRFTLSARRGLAPGWEAGLDLPLVGHQGGIFDSFIENWHDLLGTGEGGRQHRAQNRLFYFYQKEAQTEINLQNSSLGLGDVSVFLARELFAESLSLGRFFALRGGVKLPTGNADHLHGSGSLDAHWRLAFSDARSLERFHMTLFASGGMLWMSRGEVLPAQQRNLVWFGSTGLGWQPLQRLALKVQIDGHSAFFKSSDLRELKTASAQLVVGGSFYFSEHWILDLGVSEDIVVDTAPDVALHLALSRRF</sequence>
<evidence type="ECO:0000313" key="2">
    <source>
        <dbReference type="EMBL" id="KIH75839.1"/>
    </source>
</evidence>
<organism evidence="2 3">
    <name type="scientific">Geoalkalibacter ferrihydriticus DSM 17813</name>
    <dbReference type="NCBI Taxonomy" id="1121915"/>
    <lineage>
        <taxon>Bacteria</taxon>
        <taxon>Pseudomonadati</taxon>
        <taxon>Thermodesulfobacteriota</taxon>
        <taxon>Desulfuromonadia</taxon>
        <taxon>Desulfuromonadales</taxon>
        <taxon>Geoalkalibacteraceae</taxon>
        <taxon>Geoalkalibacter</taxon>
    </lineage>
</organism>
<evidence type="ECO:0000313" key="3">
    <source>
        <dbReference type="Proteomes" id="UP000035068"/>
    </source>
</evidence>
<comment type="caution">
    <text evidence="2">The sequence shown here is derived from an EMBL/GenBank/DDBJ whole genome shotgun (WGS) entry which is preliminary data.</text>
</comment>
<dbReference type="InterPro" id="IPR021523">
    <property type="entry name" value="DUF3187"/>
</dbReference>
<dbReference type="Proteomes" id="UP000035068">
    <property type="component" value="Unassembled WGS sequence"/>
</dbReference>
<dbReference type="EMBL" id="JWJD01000007">
    <property type="protein sequence ID" value="KIH75839.1"/>
    <property type="molecule type" value="Genomic_DNA"/>
</dbReference>
<name>A0A0C2DQX7_9BACT</name>
<reference evidence="2 3" key="1">
    <citation type="submission" date="2014-12" db="EMBL/GenBank/DDBJ databases">
        <title>Genomes of Geoalkalibacter ferrihydriticus and Geoalkalibacter subterraneus, two haloalkaliphilic metal-reducing members of the Geobacteraceae.</title>
        <authorList>
            <person name="Badalamenti J.P."/>
            <person name="Torres C.I."/>
            <person name="Krajmalnik-Brown R."/>
            <person name="Bond D.R."/>
        </authorList>
    </citation>
    <scope>NUCLEOTIDE SEQUENCE [LARGE SCALE GENOMIC DNA]</scope>
    <source>
        <strain evidence="2 3">DSM 17813</strain>
    </source>
</reference>